<evidence type="ECO:0000256" key="1">
    <source>
        <dbReference type="SAM" id="MobiDB-lite"/>
    </source>
</evidence>
<evidence type="ECO:0008006" key="4">
    <source>
        <dbReference type="Google" id="ProtNLM"/>
    </source>
</evidence>
<protein>
    <recommendedName>
        <fullName evidence="4">BTB domain-containing protein</fullName>
    </recommendedName>
</protein>
<dbReference type="Proteomes" id="UP000054007">
    <property type="component" value="Unassembled WGS sequence"/>
</dbReference>
<dbReference type="OrthoDB" id="6359816at2759"/>
<feature type="compositionally biased region" description="Polar residues" evidence="1">
    <location>
        <begin position="283"/>
        <end position="293"/>
    </location>
</feature>
<organism evidence="2 3">
    <name type="scientific">Cylindrobasidium torrendii FP15055 ss-10</name>
    <dbReference type="NCBI Taxonomy" id="1314674"/>
    <lineage>
        <taxon>Eukaryota</taxon>
        <taxon>Fungi</taxon>
        <taxon>Dikarya</taxon>
        <taxon>Basidiomycota</taxon>
        <taxon>Agaricomycotina</taxon>
        <taxon>Agaricomycetes</taxon>
        <taxon>Agaricomycetidae</taxon>
        <taxon>Agaricales</taxon>
        <taxon>Marasmiineae</taxon>
        <taxon>Physalacriaceae</taxon>
        <taxon>Cylindrobasidium</taxon>
    </lineage>
</organism>
<sequence>MGHTNRIDDSLAEVSEDTLTYTTSFFASLTTIRAAKMGDIFATAKSDIGWSFNLVKHPSKLYSSFAELAIAEELNMYPYGLVRLSMDVSPLLNYYMITANHGFESISASVTDAHDSSVLDSQLHLRPTTPSSRTLAILDHELVVRPLTVGDKVAVDGPQPRFGLQFDITVKLCRPRAPAIPRVLELVKDSFVDSGNVADTKVLCYSHRPRVGKARTPSAFFCHTKIVEKSGLHCVDITNCGDEFESEHFWLAAAHTESLDYDSDSDLEEEDDTETAENDSELDSTGGTPSVASQDFMDVSTVDADNQTLDGVSLETQSQPSDSTNMRVIFLNSTAARTWSAFQNYAYFGDIKFAKLKSSHKDPIEGTIARFEEESCSPKSMYRFADQFGLDVLKAKALENIKSQLSVDNIVHEAFSVFSSRYPEVLDIEVEYLLANFSKNKVIQTGVANMTDRAGEVHILPVVKRILLGIADR</sequence>
<accession>A0A0D7B5Y7</accession>
<reference evidence="2 3" key="1">
    <citation type="journal article" date="2015" name="Fungal Genet. Biol.">
        <title>Evolution of novel wood decay mechanisms in Agaricales revealed by the genome sequences of Fistulina hepatica and Cylindrobasidium torrendii.</title>
        <authorList>
            <person name="Floudas D."/>
            <person name="Held B.W."/>
            <person name="Riley R."/>
            <person name="Nagy L.G."/>
            <person name="Koehler G."/>
            <person name="Ransdell A.S."/>
            <person name="Younus H."/>
            <person name="Chow J."/>
            <person name="Chiniquy J."/>
            <person name="Lipzen A."/>
            <person name="Tritt A."/>
            <person name="Sun H."/>
            <person name="Haridas S."/>
            <person name="LaButti K."/>
            <person name="Ohm R.A."/>
            <person name="Kues U."/>
            <person name="Blanchette R.A."/>
            <person name="Grigoriev I.V."/>
            <person name="Minto R.E."/>
            <person name="Hibbett D.S."/>
        </authorList>
    </citation>
    <scope>NUCLEOTIDE SEQUENCE [LARGE SCALE GENOMIC DNA]</scope>
    <source>
        <strain evidence="2 3">FP15055 ss-10</strain>
    </source>
</reference>
<dbReference type="STRING" id="1314674.A0A0D7B5Y7"/>
<evidence type="ECO:0000313" key="2">
    <source>
        <dbReference type="EMBL" id="KIY65604.1"/>
    </source>
</evidence>
<gene>
    <name evidence="2" type="ORF">CYLTODRAFT_424221</name>
</gene>
<dbReference type="EMBL" id="KN880584">
    <property type="protein sequence ID" value="KIY65604.1"/>
    <property type="molecule type" value="Genomic_DNA"/>
</dbReference>
<evidence type="ECO:0000313" key="3">
    <source>
        <dbReference type="Proteomes" id="UP000054007"/>
    </source>
</evidence>
<keyword evidence="3" id="KW-1185">Reference proteome</keyword>
<dbReference type="AlphaFoldDB" id="A0A0D7B5Y7"/>
<feature type="region of interest" description="Disordered" evidence="1">
    <location>
        <begin position="261"/>
        <end position="293"/>
    </location>
</feature>
<feature type="compositionally biased region" description="Acidic residues" evidence="1">
    <location>
        <begin position="261"/>
        <end position="282"/>
    </location>
</feature>
<name>A0A0D7B5Y7_9AGAR</name>
<proteinExistence type="predicted"/>